<dbReference type="GO" id="GO:0022857">
    <property type="term" value="F:transmembrane transporter activity"/>
    <property type="evidence" value="ECO:0007669"/>
    <property type="project" value="InterPro"/>
</dbReference>
<organism evidence="8">
    <name type="scientific">Mucochytrium quahogii</name>
    <dbReference type="NCBI Taxonomy" id="96639"/>
    <lineage>
        <taxon>Eukaryota</taxon>
        <taxon>Sar</taxon>
        <taxon>Stramenopiles</taxon>
        <taxon>Bigyra</taxon>
        <taxon>Labyrinthulomycetes</taxon>
        <taxon>Thraustochytrida</taxon>
        <taxon>Thraustochytriidae</taxon>
        <taxon>Mucochytrium</taxon>
    </lineage>
</organism>
<dbReference type="AlphaFoldDB" id="A0A7S2WB21"/>
<feature type="transmembrane region" description="Helical" evidence="6">
    <location>
        <begin position="345"/>
        <end position="362"/>
    </location>
</feature>
<sequence length="543" mass="59573">MDDRRLLSRGNRGGGDFEETHHQRVSYVSDSADLPPSPLAAASDYVELLEEESADRDAAAGEDSTWLVKYKASYIALGIISLSDSIEYGVIMPSLFQYLNRLDSGSHSDTELNHFYGLILSSFSAASLVSKPLLGYLADRRPYLETFIWSTVIAVMGNILYFMTEYICSNEAHGANFAFSLLLAARVLCGVGCANTALTFAFVARTAPPHQRTRYMTLFSMSKVAGFALGPGLNAITGMMKFSVGNLHVNEFNAPGLFVALVQILIIFYVMIVLEEPPPYSDRERAESSLSESKGTIMGTLKHCSIPLTMCFVNILFYNFFIGSVEAFIVPVTSFAFHWNSLQNSYVYLGITAVSISVSIFVMKASGKIEDRTFLLSAAILAVFSTTIVHFTYWYDMSTSAFWFGVLCWCVPISLAFPTNRSLFSRLVAESHYQALLSSMLSVFASLGSLLGPYWVGLTLGTRPTGEDHHYRVAPVAIYGCIAGAAVVAAMNVYSLFLVKTDLPILAHQSAVFDSVVDGNRGVDSDEEYDYGEEESSLRIVSA</sequence>
<evidence type="ECO:0000256" key="1">
    <source>
        <dbReference type="ARBA" id="ARBA00004141"/>
    </source>
</evidence>
<feature type="transmembrane region" description="Helical" evidence="6">
    <location>
        <begin position="215"/>
        <end position="236"/>
    </location>
</feature>
<feature type="transmembrane region" description="Helical" evidence="6">
    <location>
        <begin position="146"/>
        <end position="163"/>
    </location>
</feature>
<evidence type="ECO:0000256" key="2">
    <source>
        <dbReference type="ARBA" id="ARBA00022692"/>
    </source>
</evidence>
<feature type="transmembrane region" description="Helical" evidence="6">
    <location>
        <begin position="435"/>
        <end position="456"/>
    </location>
</feature>
<keyword evidence="4 6" id="KW-0472">Membrane</keyword>
<feature type="transmembrane region" description="Helical" evidence="6">
    <location>
        <begin position="74"/>
        <end position="95"/>
    </location>
</feature>
<feature type="transmembrane region" description="Helical" evidence="6">
    <location>
        <begin position="256"/>
        <end position="274"/>
    </location>
</feature>
<feature type="transmembrane region" description="Helical" evidence="6">
    <location>
        <begin position="476"/>
        <end position="499"/>
    </location>
</feature>
<dbReference type="Gene3D" id="1.20.1250.20">
    <property type="entry name" value="MFS general substrate transporter like domains"/>
    <property type="match status" value="1"/>
</dbReference>
<feature type="domain" description="Major facilitator superfamily (MFS) profile" evidence="7">
    <location>
        <begin position="73"/>
        <end position="501"/>
    </location>
</feature>
<name>A0A7S2WB21_9STRA</name>
<feature type="transmembrane region" description="Helical" evidence="6">
    <location>
        <begin position="183"/>
        <end position="203"/>
    </location>
</feature>
<evidence type="ECO:0000256" key="6">
    <source>
        <dbReference type="SAM" id="Phobius"/>
    </source>
</evidence>
<feature type="transmembrane region" description="Helical" evidence="6">
    <location>
        <begin position="115"/>
        <end position="134"/>
    </location>
</feature>
<evidence type="ECO:0000256" key="4">
    <source>
        <dbReference type="ARBA" id="ARBA00023136"/>
    </source>
</evidence>
<evidence type="ECO:0000256" key="5">
    <source>
        <dbReference type="SAM" id="MobiDB-lite"/>
    </source>
</evidence>
<dbReference type="InterPro" id="IPR020846">
    <property type="entry name" value="MFS_dom"/>
</dbReference>
<evidence type="ECO:0000256" key="3">
    <source>
        <dbReference type="ARBA" id="ARBA00022989"/>
    </source>
</evidence>
<feature type="transmembrane region" description="Helical" evidence="6">
    <location>
        <begin position="315"/>
        <end position="339"/>
    </location>
</feature>
<keyword evidence="3 6" id="KW-1133">Transmembrane helix</keyword>
<evidence type="ECO:0000259" key="7">
    <source>
        <dbReference type="PROSITE" id="PS50850"/>
    </source>
</evidence>
<feature type="transmembrane region" description="Helical" evidence="6">
    <location>
        <begin position="374"/>
        <end position="395"/>
    </location>
</feature>
<accession>A0A7S2WB21</accession>
<proteinExistence type="predicted"/>
<feature type="region of interest" description="Disordered" evidence="5">
    <location>
        <begin position="1"/>
        <end position="22"/>
    </location>
</feature>
<dbReference type="PANTHER" id="PTHR23510">
    <property type="entry name" value="INNER MEMBRANE TRANSPORT PROTEIN YAJR"/>
    <property type="match status" value="1"/>
</dbReference>
<dbReference type="Pfam" id="PF07690">
    <property type="entry name" value="MFS_1"/>
    <property type="match status" value="1"/>
</dbReference>
<dbReference type="PROSITE" id="PS50850">
    <property type="entry name" value="MFS"/>
    <property type="match status" value="1"/>
</dbReference>
<feature type="transmembrane region" description="Helical" evidence="6">
    <location>
        <begin position="401"/>
        <end position="423"/>
    </location>
</feature>
<dbReference type="InterPro" id="IPR011701">
    <property type="entry name" value="MFS"/>
</dbReference>
<protein>
    <recommendedName>
        <fullName evidence="7">Major facilitator superfamily (MFS) profile domain-containing protein</fullName>
    </recommendedName>
</protein>
<dbReference type="PANTHER" id="PTHR23510:SF16">
    <property type="entry name" value="MAJOR FACILITATOR SUPERFAMILY (MFS) PROFILE DOMAIN-CONTAINING PROTEIN"/>
    <property type="match status" value="1"/>
</dbReference>
<dbReference type="InterPro" id="IPR036259">
    <property type="entry name" value="MFS_trans_sf"/>
</dbReference>
<gene>
    <name evidence="8" type="ORF">QSP1433_LOCUS5887</name>
</gene>
<dbReference type="SUPFAM" id="SSF103473">
    <property type="entry name" value="MFS general substrate transporter"/>
    <property type="match status" value="1"/>
</dbReference>
<keyword evidence="2 6" id="KW-0812">Transmembrane</keyword>
<dbReference type="EMBL" id="HBHK01009498">
    <property type="protein sequence ID" value="CAD9677690.1"/>
    <property type="molecule type" value="Transcribed_RNA"/>
</dbReference>
<dbReference type="GO" id="GO:0016020">
    <property type="term" value="C:membrane"/>
    <property type="evidence" value="ECO:0007669"/>
    <property type="project" value="UniProtKB-SubCell"/>
</dbReference>
<evidence type="ECO:0000313" key="8">
    <source>
        <dbReference type="EMBL" id="CAD9677690.1"/>
    </source>
</evidence>
<dbReference type="InterPro" id="IPR051068">
    <property type="entry name" value="MFS_Domain-Containing_Protein"/>
</dbReference>
<comment type="subcellular location">
    <subcellularLocation>
        <location evidence="1">Membrane</location>
        <topology evidence="1">Multi-pass membrane protein</topology>
    </subcellularLocation>
</comment>
<reference evidence="8" key="1">
    <citation type="submission" date="2021-01" db="EMBL/GenBank/DDBJ databases">
        <authorList>
            <person name="Corre E."/>
            <person name="Pelletier E."/>
            <person name="Niang G."/>
            <person name="Scheremetjew M."/>
            <person name="Finn R."/>
            <person name="Kale V."/>
            <person name="Holt S."/>
            <person name="Cochrane G."/>
            <person name="Meng A."/>
            <person name="Brown T."/>
            <person name="Cohen L."/>
        </authorList>
    </citation>
    <scope>NUCLEOTIDE SEQUENCE</scope>
    <source>
        <strain evidence="8">NY070348D</strain>
    </source>
</reference>